<dbReference type="EMBL" id="JAIWYP010000006">
    <property type="protein sequence ID" value="KAH3803964.1"/>
    <property type="molecule type" value="Genomic_DNA"/>
</dbReference>
<name>A0A9D4FR70_DREPO</name>
<protein>
    <submittedName>
        <fullName evidence="1">Uncharacterized protein</fullName>
    </submittedName>
</protein>
<dbReference type="AlphaFoldDB" id="A0A9D4FR70"/>
<sequence length="60" mass="6805">MSDSDMFIPPAQSRRLSQQGTFTISMTHVVYNASVATNTQADRRDHTDVMIQIHVLRDRG</sequence>
<gene>
    <name evidence="1" type="ORF">DPMN_132236</name>
</gene>
<proteinExistence type="predicted"/>
<dbReference type="Proteomes" id="UP000828390">
    <property type="component" value="Unassembled WGS sequence"/>
</dbReference>
<accession>A0A9D4FR70</accession>
<comment type="caution">
    <text evidence="1">The sequence shown here is derived from an EMBL/GenBank/DDBJ whole genome shotgun (WGS) entry which is preliminary data.</text>
</comment>
<reference evidence="1" key="1">
    <citation type="journal article" date="2019" name="bioRxiv">
        <title>The Genome of the Zebra Mussel, Dreissena polymorpha: A Resource for Invasive Species Research.</title>
        <authorList>
            <person name="McCartney M.A."/>
            <person name="Auch B."/>
            <person name="Kono T."/>
            <person name="Mallez S."/>
            <person name="Zhang Y."/>
            <person name="Obille A."/>
            <person name="Becker A."/>
            <person name="Abrahante J.E."/>
            <person name="Garbe J."/>
            <person name="Badalamenti J.P."/>
            <person name="Herman A."/>
            <person name="Mangelson H."/>
            <person name="Liachko I."/>
            <person name="Sullivan S."/>
            <person name="Sone E.D."/>
            <person name="Koren S."/>
            <person name="Silverstein K.A.T."/>
            <person name="Beckman K.B."/>
            <person name="Gohl D.M."/>
        </authorList>
    </citation>
    <scope>NUCLEOTIDE SEQUENCE</scope>
    <source>
        <strain evidence="1">Duluth1</strain>
        <tissue evidence="1">Whole animal</tissue>
    </source>
</reference>
<evidence type="ECO:0000313" key="1">
    <source>
        <dbReference type="EMBL" id="KAH3803964.1"/>
    </source>
</evidence>
<evidence type="ECO:0000313" key="2">
    <source>
        <dbReference type="Proteomes" id="UP000828390"/>
    </source>
</evidence>
<keyword evidence="2" id="KW-1185">Reference proteome</keyword>
<organism evidence="1 2">
    <name type="scientific">Dreissena polymorpha</name>
    <name type="common">Zebra mussel</name>
    <name type="synonym">Mytilus polymorpha</name>
    <dbReference type="NCBI Taxonomy" id="45954"/>
    <lineage>
        <taxon>Eukaryota</taxon>
        <taxon>Metazoa</taxon>
        <taxon>Spiralia</taxon>
        <taxon>Lophotrochozoa</taxon>
        <taxon>Mollusca</taxon>
        <taxon>Bivalvia</taxon>
        <taxon>Autobranchia</taxon>
        <taxon>Heteroconchia</taxon>
        <taxon>Euheterodonta</taxon>
        <taxon>Imparidentia</taxon>
        <taxon>Neoheterodontei</taxon>
        <taxon>Myida</taxon>
        <taxon>Dreissenoidea</taxon>
        <taxon>Dreissenidae</taxon>
        <taxon>Dreissena</taxon>
    </lineage>
</organism>
<reference evidence="1" key="2">
    <citation type="submission" date="2020-11" db="EMBL/GenBank/DDBJ databases">
        <authorList>
            <person name="McCartney M.A."/>
            <person name="Auch B."/>
            <person name="Kono T."/>
            <person name="Mallez S."/>
            <person name="Becker A."/>
            <person name="Gohl D.M."/>
            <person name="Silverstein K.A.T."/>
            <person name="Koren S."/>
            <person name="Bechman K.B."/>
            <person name="Herman A."/>
            <person name="Abrahante J.E."/>
            <person name="Garbe J."/>
        </authorList>
    </citation>
    <scope>NUCLEOTIDE SEQUENCE</scope>
    <source>
        <strain evidence="1">Duluth1</strain>
        <tissue evidence="1">Whole animal</tissue>
    </source>
</reference>